<evidence type="ECO:0000256" key="1">
    <source>
        <dbReference type="ARBA" id="ARBA00022660"/>
    </source>
</evidence>
<gene>
    <name evidence="4" type="ORF">NLO413_0849</name>
</gene>
<name>A0A0F3NNV9_9RICK</name>
<comment type="caution">
    <text evidence="4">The sequence shown here is derived from an EMBL/GenBank/DDBJ whole genome shotgun (WGS) entry which is preliminary data.</text>
</comment>
<feature type="transmembrane region" description="Helical" evidence="2">
    <location>
        <begin position="88"/>
        <end position="108"/>
    </location>
</feature>
<dbReference type="SUPFAM" id="SSF81442">
    <property type="entry name" value="Cytochrome c oxidase subunit I-like"/>
    <property type="match status" value="1"/>
</dbReference>
<dbReference type="GO" id="GO:0020037">
    <property type="term" value="F:heme binding"/>
    <property type="evidence" value="ECO:0007669"/>
    <property type="project" value="InterPro"/>
</dbReference>
<feature type="transmembrane region" description="Helical" evidence="2">
    <location>
        <begin position="392"/>
        <end position="421"/>
    </location>
</feature>
<dbReference type="AlphaFoldDB" id="A0A0F3NNV9"/>
<evidence type="ECO:0000313" key="4">
    <source>
        <dbReference type="EMBL" id="KJV69456.1"/>
    </source>
</evidence>
<feature type="transmembrane region" description="Helical" evidence="2">
    <location>
        <begin position="15"/>
        <end position="36"/>
    </location>
</feature>
<dbReference type="Proteomes" id="UP000033562">
    <property type="component" value="Unassembled WGS sequence"/>
</dbReference>
<dbReference type="RefSeq" id="WP_045809161.1">
    <property type="nucleotide sequence ID" value="NZ_LANX01000001.1"/>
</dbReference>
<dbReference type="PATRIC" id="fig|1359163.3.peg.820"/>
<feature type="transmembrane region" description="Helical" evidence="2">
    <location>
        <begin position="325"/>
        <end position="345"/>
    </location>
</feature>
<feature type="transmembrane region" description="Helical" evidence="2">
    <location>
        <begin position="161"/>
        <end position="182"/>
    </location>
</feature>
<keyword evidence="1" id="KW-0249">Electron transport</keyword>
<keyword evidence="5" id="KW-1185">Reference proteome</keyword>
<dbReference type="Gene3D" id="1.20.210.10">
    <property type="entry name" value="Cytochrome c oxidase-like, subunit I domain"/>
    <property type="match status" value="1"/>
</dbReference>
<organism evidence="4 5">
    <name type="scientific">Candidatus Neoehrlichia procyonis str. RAC413</name>
    <dbReference type="NCBI Taxonomy" id="1359163"/>
    <lineage>
        <taxon>Bacteria</taxon>
        <taxon>Pseudomonadati</taxon>
        <taxon>Pseudomonadota</taxon>
        <taxon>Alphaproteobacteria</taxon>
        <taxon>Rickettsiales</taxon>
        <taxon>Anaplasmataceae</taxon>
        <taxon>Candidatus Neoehrlichia</taxon>
    </lineage>
</organism>
<proteinExistence type="predicted"/>
<feature type="transmembrane region" description="Helical" evidence="2">
    <location>
        <begin position="56"/>
        <end position="76"/>
    </location>
</feature>
<dbReference type="PROSITE" id="PS50855">
    <property type="entry name" value="COX1"/>
    <property type="match status" value="1"/>
</dbReference>
<feature type="transmembrane region" description="Helical" evidence="2">
    <location>
        <begin position="128"/>
        <end position="149"/>
    </location>
</feature>
<dbReference type="GO" id="GO:0016020">
    <property type="term" value="C:membrane"/>
    <property type="evidence" value="ECO:0007669"/>
    <property type="project" value="InterPro"/>
</dbReference>
<dbReference type="InterPro" id="IPR036927">
    <property type="entry name" value="Cyt_c_oxase-like_su1_sf"/>
</dbReference>
<protein>
    <submittedName>
        <fullName evidence="4">Cytochrome C and Quinol oxidase polypeptide I family protein</fullName>
    </submittedName>
</protein>
<evidence type="ECO:0000259" key="3">
    <source>
        <dbReference type="PROSITE" id="PS50855"/>
    </source>
</evidence>
<feature type="transmembrane region" description="Helical" evidence="2">
    <location>
        <begin position="194"/>
        <end position="217"/>
    </location>
</feature>
<feature type="domain" description="Cytochrome oxidase subunit I profile" evidence="3">
    <location>
        <begin position="163"/>
        <end position="429"/>
    </location>
</feature>
<keyword evidence="1" id="KW-0813">Transport</keyword>
<evidence type="ECO:0000313" key="5">
    <source>
        <dbReference type="Proteomes" id="UP000033562"/>
    </source>
</evidence>
<keyword evidence="2" id="KW-1133">Transmembrane helix</keyword>
<keyword evidence="2" id="KW-0812">Transmembrane</keyword>
<feature type="transmembrane region" description="Helical" evidence="2">
    <location>
        <begin position="357"/>
        <end position="380"/>
    </location>
</feature>
<dbReference type="InterPro" id="IPR000883">
    <property type="entry name" value="Cyt_C_Oxase_1"/>
</dbReference>
<dbReference type="STRING" id="1359163.NLO413_0849"/>
<keyword evidence="1" id="KW-0679">Respiratory chain</keyword>
<dbReference type="Pfam" id="PF00115">
    <property type="entry name" value="COX1"/>
    <property type="match status" value="1"/>
</dbReference>
<feature type="transmembrane region" description="Helical" evidence="2">
    <location>
        <begin position="293"/>
        <end position="313"/>
    </location>
</feature>
<keyword evidence="2" id="KW-0472">Membrane</keyword>
<feature type="transmembrane region" description="Helical" evidence="2">
    <location>
        <begin position="229"/>
        <end position="248"/>
    </location>
</feature>
<accession>A0A0F3NNV9</accession>
<dbReference type="EMBL" id="LANX01000001">
    <property type="protein sequence ID" value="KJV69456.1"/>
    <property type="molecule type" value="Genomic_DNA"/>
</dbReference>
<dbReference type="GO" id="GO:0004129">
    <property type="term" value="F:cytochrome-c oxidase activity"/>
    <property type="evidence" value="ECO:0007669"/>
    <property type="project" value="InterPro"/>
</dbReference>
<evidence type="ECO:0000256" key="2">
    <source>
        <dbReference type="SAM" id="Phobius"/>
    </source>
</evidence>
<dbReference type="OrthoDB" id="11275at2"/>
<feature type="transmembrane region" description="Helical" evidence="2">
    <location>
        <begin position="268"/>
        <end position="286"/>
    </location>
</feature>
<dbReference type="InterPro" id="IPR023616">
    <property type="entry name" value="Cyt_c_oxase-like_su1_dom"/>
</dbReference>
<dbReference type="GO" id="GO:0009060">
    <property type="term" value="P:aerobic respiration"/>
    <property type="evidence" value="ECO:0007669"/>
    <property type="project" value="InterPro"/>
</dbReference>
<sequence>MKFINNSNFNLCKKWLFLGLCALSVSGILSIIIVLLRLPFFKALLYSYNNIFDISLVIHVNLSVLVWMCSIIAIISNLIINNNTNTRFLHYLWILSFCGTILMILSAFMPNTVAIKNNYIPVIDNCTFFIGLWLFLLSITLNSILSVQYSNCNKHVIFTGVKGIAIMFITVIACFIIAYTTIDKTSDNLLFYENLFWGGGHLLQAVFSQALLIVYLIMINKKLLHISKVVFYINTISVIFAVFSYALYPITSPSLVNFFTWHMRVAEGIIPIFLIVLVLYNIKSLIKYHNHHLLCSVILFTYGGILGIMSINGTVTIPAHYHGSIVGMTIAFMGFLYWLIPKLNLCQVNIHLSNCQIYIYSIGQFLHITGLQILGGYGALRKVTYLPNTVSVLAKICFAFGGITAIIGGCLFVIILLRIYYKNTSKIYN</sequence>
<reference evidence="4 5" key="1">
    <citation type="submission" date="2015-02" db="EMBL/GenBank/DDBJ databases">
        <title>Genome Sequencing of Rickettsiales.</title>
        <authorList>
            <person name="Daugherty S.C."/>
            <person name="Su Q."/>
            <person name="Abolude K."/>
            <person name="Beier-Sexton M."/>
            <person name="Carlyon J.A."/>
            <person name="Carter R."/>
            <person name="Day N.P."/>
            <person name="Dumler S.J."/>
            <person name="Dyachenko V."/>
            <person name="Godinez A."/>
            <person name="Kurtti T.J."/>
            <person name="Lichay M."/>
            <person name="Mullins K.E."/>
            <person name="Ott S."/>
            <person name="Pappas-Brown V."/>
            <person name="Paris D.H."/>
            <person name="Patel P."/>
            <person name="Richards A.L."/>
            <person name="Sadzewicz L."/>
            <person name="Sears K."/>
            <person name="Seidman D."/>
            <person name="Sengamalay N."/>
            <person name="Stenos J."/>
            <person name="Tallon L.J."/>
            <person name="Vincent G."/>
            <person name="Fraser C.M."/>
            <person name="Munderloh U."/>
            <person name="Dunning-Hotopp J.C."/>
        </authorList>
    </citation>
    <scope>NUCLEOTIDE SEQUENCE [LARGE SCALE GENOMIC DNA]</scope>
    <source>
        <strain evidence="4 5">RAC413</strain>
    </source>
</reference>